<name>A0A069QKU6_HOYLO</name>
<dbReference type="FunFam" id="1.10.3370.10:FF:000001">
    <property type="entry name" value="Preprotein translocase subunit SecY"/>
    <property type="match status" value="1"/>
</dbReference>
<evidence type="ECO:0000256" key="1">
    <source>
        <dbReference type="ARBA" id="ARBA00004141"/>
    </source>
</evidence>
<dbReference type="GO" id="GO:0005886">
    <property type="term" value="C:plasma membrane"/>
    <property type="evidence" value="ECO:0007669"/>
    <property type="project" value="UniProtKB-SubCell"/>
</dbReference>
<evidence type="ECO:0000256" key="12">
    <source>
        <dbReference type="RuleBase" id="RU003484"/>
    </source>
</evidence>
<gene>
    <name evidence="10" type="primary">secY</name>
    <name evidence="14" type="ORF">HMPREF1991_00646</name>
</gene>
<evidence type="ECO:0000256" key="13">
    <source>
        <dbReference type="RuleBase" id="RU004349"/>
    </source>
</evidence>
<dbReference type="InterPro" id="IPR030659">
    <property type="entry name" value="SecY_CS"/>
</dbReference>
<proteinExistence type="inferred from homology"/>
<feature type="transmembrane region" description="Helical" evidence="10">
    <location>
        <begin position="269"/>
        <end position="291"/>
    </location>
</feature>
<dbReference type="InterPro" id="IPR002208">
    <property type="entry name" value="SecY/SEC61-alpha"/>
</dbReference>
<feature type="transmembrane region" description="Helical" evidence="10">
    <location>
        <begin position="69"/>
        <end position="95"/>
    </location>
</feature>
<dbReference type="PROSITE" id="PS00755">
    <property type="entry name" value="SECY_1"/>
    <property type="match status" value="1"/>
</dbReference>
<dbReference type="PRINTS" id="PR00303">
    <property type="entry name" value="SECYTRNLCASE"/>
</dbReference>
<accession>A0A069QKU6</accession>
<dbReference type="PATRIC" id="fig|1122985.7.peg.673"/>
<dbReference type="InterPro" id="IPR023201">
    <property type="entry name" value="SecY_dom_sf"/>
</dbReference>
<comment type="subcellular location">
    <subcellularLocation>
        <location evidence="10">Cell membrane</location>
        <topology evidence="10">Multi-pass membrane protein</topology>
    </subcellularLocation>
    <subcellularLocation>
        <location evidence="1 12">Membrane</location>
        <topology evidence="1 12">Multi-pass membrane protein</topology>
    </subcellularLocation>
</comment>
<organism evidence="14 15">
    <name type="scientific">Hoylesella loescheii DSM 19665 = JCM 12249 = ATCC 15930</name>
    <dbReference type="NCBI Taxonomy" id="1122985"/>
    <lineage>
        <taxon>Bacteria</taxon>
        <taxon>Pseudomonadati</taxon>
        <taxon>Bacteroidota</taxon>
        <taxon>Bacteroidia</taxon>
        <taxon>Bacteroidales</taxon>
        <taxon>Prevotellaceae</taxon>
        <taxon>Hoylesella</taxon>
    </lineage>
</organism>
<evidence type="ECO:0000256" key="8">
    <source>
        <dbReference type="ARBA" id="ARBA00023136"/>
    </source>
</evidence>
<evidence type="ECO:0000256" key="9">
    <source>
        <dbReference type="ARBA" id="ARBA00039733"/>
    </source>
</evidence>
<evidence type="ECO:0000256" key="5">
    <source>
        <dbReference type="ARBA" id="ARBA00022927"/>
    </source>
</evidence>
<feature type="transmembrane region" description="Helical" evidence="10">
    <location>
        <begin position="396"/>
        <end position="416"/>
    </location>
</feature>
<dbReference type="HAMAP" id="MF_01465">
    <property type="entry name" value="SecY"/>
    <property type="match status" value="1"/>
</dbReference>
<evidence type="ECO:0000313" key="15">
    <source>
        <dbReference type="Proteomes" id="UP000027442"/>
    </source>
</evidence>
<feature type="transmembrane region" description="Helical" evidence="10">
    <location>
        <begin position="116"/>
        <end position="137"/>
    </location>
</feature>
<dbReference type="eggNOG" id="COG0201">
    <property type="taxonomic scope" value="Bacteria"/>
</dbReference>
<reference evidence="14 15" key="1">
    <citation type="submission" date="2013-08" db="EMBL/GenBank/DDBJ databases">
        <authorList>
            <person name="Weinstock G."/>
            <person name="Sodergren E."/>
            <person name="Wylie T."/>
            <person name="Fulton L."/>
            <person name="Fulton R."/>
            <person name="Fronick C."/>
            <person name="O'Laughlin M."/>
            <person name="Godfrey J."/>
            <person name="Miner T."/>
            <person name="Herter B."/>
            <person name="Appelbaum E."/>
            <person name="Cordes M."/>
            <person name="Lek S."/>
            <person name="Wollam A."/>
            <person name="Pepin K.H."/>
            <person name="Palsikar V.B."/>
            <person name="Mitreva M."/>
            <person name="Wilson R.K."/>
        </authorList>
    </citation>
    <scope>NUCLEOTIDE SEQUENCE [LARGE SCALE GENOMIC DNA]</scope>
    <source>
        <strain evidence="14 15">ATCC 15930</strain>
    </source>
</reference>
<dbReference type="NCBIfam" id="TIGR00967">
    <property type="entry name" value="3a0501s007"/>
    <property type="match status" value="1"/>
</dbReference>
<protein>
    <recommendedName>
        <fullName evidence="9 10">Protein translocase subunit SecY</fullName>
    </recommendedName>
</protein>
<dbReference type="EMBL" id="JNGW01000022">
    <property type="protein sequence ID" value="KDR53282.1"/>
    <property type="molecule type" value="Genomic_DNA"/>
</dbReference>
<dbReference type="Gene3D" id="1.10.3370.10">
    <property type="entry name" value="SecY subunit domain"/>
    <property type="match status" value="1"/>
</dbReference>
<evidence type="ECO:0000313" key="14">
    <source>
        <dbReference type="EMBL" id="KDR53282.1"/>
    </source>
</evidence>
<keyword evidence="6 10" id="KW-1133">Transmembrane helix</keyword>
<dbReference type="AlphaFoldDB" id="A0A069QKU6"/>
<keyword evidence="10" id="KW-1003">Cell membrane</keyword>
<dbReference type="Proteomes" id="UP000027442">
    <property type="component" value="Unassembled WGS sequence"/>
</dbReference>
<dbReference type="HOGENOM" id="CLU_030313_0_0_10"/>
<feature type="transmembrane region" description="Helical" evidence="10">
    <location>
        <begin position="21"/>
        <end position="42"/>
    </location>
</feature>
<keyword evidence="8 10" id="KW-0472">Membrane</keyword>
<keyword evidence="4 10" id="KW-0812">Transmembrane</keyword>
<feature type="transmembrane region" description="Helical" evidence="10">
    <location>
        <begin position="149"/>
        <end position="173"/>
    </location>
</feature>
<feature type="transmembrane region" description="Helical" evidence="10">
    <location>
        <begin position="217"/>
        <end position="238"/>
    </location>
</feature>
<evidence type="ECO:0000256" key="7">
    <source>
        <dbReference type="ARBA" id="ARBA00023010"/>
    </source>
</evidence>
<evidence type="ECO:0000256" key="3">
    <source>
        <dbReference type="ARBA" id="ARBA00022448"/>
    </source>
</evidence>
<keyword evidence="3 10" id="KW-0813">Transport</keyword>
<dbReference type="GO" id="GO:0065002">
    <property type="term" value="P:intracellular protein transmembrane transport"/>
    <property type="evidence" value="ECO:0007669"/>
    <property type="project" value="UniProtKB-UniRule"/>
</dbReference>
<dbReference type="PROSITE" id="PS00756">
    <property type="entry name" value="SECY_2"/>
    <property type="match status" value="1"/>
</dbReference>
<evidence type="ECO:0000256" key="4">
    <source>
        <dbReference type="ARBA" id="ARBA00022692"/>
    </source>
</evidence>
<evidence type="ECO:0000256" key="2">
    <source>
        <dbReference type="ARBA" id="ARBA00005751"/>
    </source>
</evidence>
<comment type="caution">
    <text evidence="14">The sequence shown here is derived from an EMBL/GenBank/DDBJ whole genome shotgun (WGS) entry which is preliminary data.</text>
</comment>
<dbReference type="InterPro" id="IPR026593">
    <property type="entry name" value="SecY"/>
</dbReference>
<dbReference type="SUPFAM" id="SSF103491">
    <property type="entry name" value="Preprotein translocase SecY subunit"/>
    <property type="match status" value="1"/>
</dbReference>
<evidence type="ECO:0000256" key="10">
    <source>
        <dbReference type="HAMAP-Rule" id="MF_01465"/>
    </source>
</evidence>
<comment type="function">
    <text evidence="10 11">The central subunit of the protein translocation channel SecYEG. Consists of two halves formed by TMs 1-5 and 6-10. These two domains form a lateral gate at the front which open onto the bilayer between TMs 2 and 7, and are clamped together by SecE at the back. The channel is closed by both a pore ring composed of hydrophobic SecY resides and a short helix (helix 2A) on the extracellular side of the membrane which forms a plug. The plug probably moves laterally to allow the channel to open. The ring and the pore may move independently.</text>
</comment>
<feature type="transmembrane region" description="Helical" evidence="10">
    <location>
        <begin position="311"/>
        <end position="333"/>
    </location>
</feature>
<evidence type="ECO:0000256" key="6">
    <source>
        <dbReference type="ARBA" id="ARBA00022989"/>
    </source>
</evidence>
<feature type="transmembrane region" description="Helical" evidence="10">
    <location>
        <begin position="180"/>
        <end position="197"/>
    </location>
</feature>
<comment type="similarity">
    <text evidence="2 10 13">Belongs to the SecY/SEC61-alpha family.</text>
</comment>
<dbReference type="GO" id="GO:0043952">
    <property type="term" value="P:protein transport by the Sec complex"/>
    <property type="evidence" value="ECO:0007669"/>
    <property type="project" value="UniProtKB-UniRule"/>
</dbReference>
<evidence type="ECO:0000256" key="11">
    <source>
        <dbReference type="RuleBase" id="RU000537"/>
    </source>
</evidence>
<keyword evidence="15" id="KW-1185">Reference proteome</keyword>
<dbReference type="GO" id="GO:0006605">
    <property type="term" value="P:protein targeting"/>
    <property type="evidence" value="ECO:0007669"/>
    <property type="project" value="UniProtKB-UniRule"/>
</dbReference>
<keyword evidence="7 10" id="KW-0811">Translocation</keyword>
<dbReference type="PANTHER" id="PTHR10906">
    <property type="entry name" value="SECY/SEC61-ALPHA FAMILY MEMBER"/>
    <property type="match status" value="1"/>
</dbReference>
<sequence length="448" mass="49200">MKKFIETLKNCWKVEDLRQRLLITILFVAIYRFGSFVVLPGINPAQLDTLQKQTSGGLMSLLDMFSGGAFSNASIFALGIMPYISASIVMQLLAVAVPYFQKMQREGESGRKKINWYTRALTVVILLFQAPSYLINLKMQAEGALASGISWSVFMIPATIILAAGSMFVLWLGERITDKGVGNGISLIIMVGIIARLPQSFIQEAGSRLEAIAGGGLVMFIIEILVLYAIVCAAILLVQGTRKVPVQYAKRVVGNKQYGGARQYVPLKLFAANVMPIIFAQALMFIPLAIVRYQSENASYVVQSLMDNRSLLYNIIYVTLIIAFTYFYTAITLNPTQMAEDMKRNNGFIPGIKPGKDTAEYIDTVMSRLTLPGSLFIAFIAVMPALAGLLNVQQGFAQFFGGTSLLILVGVVIDTLQQIESYLMMRHYDGLLNSGHTRNAATGVPSAY</sequence>
<dbReference type="PIRSF" id="PIRSF004557">
    <property type="entry name" value="SecY"/>
    <property type="match status" value="1"/>
</dbReference>
<comment type="subunit">
    <text evidence="10">Component of the Sec protein translocase complex. Heterotrimer consisting of SecY, SecE and SecG subunits. The heterotrimers can form oligomers, although 1 heterotrimer is thought to be able to translocate proteins. Interacts with the ribosome. Interacts with SecDF, and other proteins may be involved. Interacts with SecA.</text>
</comment>
<dbReference type="RefSeq" id="WP_009237636.1">
    <property type="nucleotide sequence ID" value="NZ_KB899218.1"/>
</dbReference>
<feature type="transmembrane region" description="Helical" evidence="10">
    <location>
        <begin position="369"/>
        <end position="390"/>
    </location>
</feature>
<keyword evidence="5 10" id="KW-0653">Protein transport</keyword>
<dbReference type="Pfam" id="PF00344">
    <property type="entry name" value="SecY"/>
    <property type="match status" value="1"/>
</dbReference>